<proteinExistence type="predicted"/>
<keyword evidence="7" id="KW-1071">Ligand-gated ion channel</keyword>
<organism evidence="11 12">
    <name type="scientific">Symbiodinium microadriaticum</name>
    <name type="common">Dinoflagellate</name>
    <name type="synonym">Zooxanthella microadriatica</name>
    <dbReference type="NCBI Taxonomy" id="2951"/>
    <lineage>
        <taxon>Eukaryota</taxon>
        <taxon>Sar</taxon>
        <taxon>Alveolata</taxon>
        <taxon>Dinophyceae</taxon>
        <taxon>Suessiales</taxon>
        <taxon>Symbiodiniaceae</taxon>
        <taxon>Symbiodinium</taxon>
    </lineage>
</organism>
<evidence type="ECO:0000313" key="12">
    <source>
        <dbReference type="Proteomes" id="UP000186817"/>
    </source>
</evidence>
<dbReference type="SMART" id="SM00100">
    <property type="entry name" value="cNMP"/>
    <property type="match status" value="1"/>
</dbReference>
<keyword evidence="12" id="KW-1185">Reference proteome</keyword>
<dbReference type="OrthoDB" id="417078at2759"/>
<feature type="domain" description="Cyclic nucleotide-binding" evidence="10">
    <location>
        <begin position="41"/>
        <end position="146"/>
    </location>
</feature>
<dbReference type="EMBL" id="LSRX01000940">
    <property type="protein sequence ID" value="OLP86016.1"/>
    <property type="molecule type" value="Genomic_DNA"/>
</dbReference>
<dbReference type="InterPro" id="IPR018488">
    <property type="entry name" value="cNMP-bd_CS"/>
</dbReference>
<keyword evidence="3" id="KW-0812">Transmembrane</keyword>
<feature type="compositionally biased region" description="Low complexity" evidence="9">
    <location>
        <begin position="271"/>
        <end position="285"/>
    </location>
</feature>
<dbReference type="AlphaFoldDB" id="A0A1Q9CSV3"/>
<dbReference type="SUPFAM" id="SSF51206">
    <property type="entry name" value="cAMP-binding domain-like"/>
    <property type="match status" value="1"/>
</dbReference>
<dbReference type="Proteomes" id="UP000186817">
    <property type="component" value="Unassembled WGS sequence"/>
</dbReference>
<keyword evidence="6" id="KW-0472">Membrane</keyword>
<keyword evidence="5" id="KW-0406">Ion transport</keyword>
<dbReference type="GO" id="GO:0044877">
    <property type="term" value="F:protein-containing complex binding"/>
    <property type="evidence" value="ECO:0007669"/>
    <property type="project" value="TreeGrafter"/>
</dbReference>
<evidence type="ECO:0000256" key="7">
    <source>
        <dbReference type="ARBA" id="ARBA00023286"/>
    </source>
</evidence>
<keyword evidence="8" id="KW-0407">Ion channel</keyword>
<feature type="compositionally biased region" description="Polar residues" evidence="9">
    <location>
        <begin position="233"/>
        <end position="242"/>
    </location>
</feature>
<evidence type="ECO:0000256" key="9">
    <source>
        <dbReference type="SAM" id="MobiDB-lite"/>
    </source>
</evidence>
<dbReference type="GO" id="GO:0016020">
    <property type="term" value="C:membrane"/>
    <property type="evidence" value="ECO:0007669"/>
    <property type="project" value="UniProtKB-SubCell"/>
</dbReference>
<dbReference type="PROSITE" id="PS50042">
    <property type="entry name" value="CNMP_BINDING_3"/>
    <property type="match status" value="1"/>
</dbReference>
<evidence type="ECO:0000256" key="3">
    <source>
        <dbReference type="ARBA" id="ARBA00022692"/>
    </source>
</evidence>
<evidence type="ECO:0000256" key="8">
    <source>
        <dbReference type="ARBA" id="ARBA00023303"/>
    </source>
</evidence>
<evidence type="ECO:0000259" key="10">
    <source>
        <dbReference type="PROSITE" id="PS50042"/>
    </source>
</evidence>
<reference evidence="11 12" key="1">
    <citation type="submission" date="2016-02" db="EMBL/GenBank/DDBJ databases">
        <title>Genome analysis of coral dinoflagellate symbionts highlights evolutionary adaptations to a symbiotic lifestyle.</title>
        <authorList>
            <person name="Aranda M."/>
            <person name="Li Y."/>
            <person name="Liew Y.J."/>
            <person name="Baumgarten S."/>
            <person name="Simakov O."/>
            <person name="Wilson M."/>
            <person name="Piel J."/>
            <person name="Ashoor H."/>
            <person name="Bougouffa S."/>
            <person name="Bajic V.B."/>
            <person name="Ryu T."/>
            <person name="Ravasi T."/>
            <person name="Bayer T."/>
            <person name="Micklem G."/>
            <person name="Kim H."/>
            <person name="Bhak J."/>
            <person name="Lajeunesse T.C."/>
            <person name="Voolstra C.R."/>
        </authorList>
    </citation>
    <scope>NUCLEOTIDE SEQUENCE [LARGE SCALE GENOMIC DNA]</scope>
    <source>
        <strain evidence="11 12">CCMP2467</strain>
    </source>
</reference>
<dbReference type="InterPro" id="IPR014710">
    <property type="entry name" value="RmlC-like_jellyroll"/>
</dbReference>
<accession>A0A1Q9CSV3</accession>
<feature type="region of interest" description="Disordered" evidence="9">
    <location>
        <begin position="214"/>
        <end position="242"/>
    </location>
</feature>
<dbReference type="Pfam" id="PF00027">
    <property type="entry name" value="cNMP_binding"/>
    <property type="match status" value="1"/>
</dbReference>
<comment type="caution">
    <text evidence="11">The sequence shown here is derived from an EMBL/GenBank/DDBJ whole genome shotgun (WGS) entry which is preliminary data.</text>
</comment>
<dbReference type="InterPro" id="IPR000595">
    <property type="entry name" value="cNMP-bd_dom"/>
</dbReference>
<evidence type="ECO:0000256" key="4">
    <source>
        <dbReference type="ARBA" id="ARBA00022989"/>
    </source>
</evidence>
<feature type="region of interest" description="Disordered" evidence="9">
    <location>
        <begin position="262"/>
        <end position="311"/>
    </location>
</feature>
<evidence type="ECO:0000256" key="1">
    <source>
        <dbReference type="ARBA" id="ARBA00004141"/>
    </source>
</evidence>
<dbReference type="PANTHER" id="PTHR45638">
    <property type="entry name" value="CYCLIC NUCLEOTIDE-GATED CATION CHANNEL SUBUNIT A"/>
    <property type="match status" value="1"/>
</dbReference>
<keyword evidence="2" id="KW-0813">Transport</keyword>
<comment type="subcellular location">
    <subcellularLocation>
        <location evidence="1">Membrane</location>
        <topology evidence="1">Multi-pass membrane protein</topology>
    </subcellularLocation>
</comment>
<dbReference type="InterPro" id="IPR050866">
    <property type="entry name" value="CNG_cation_channel"/>
</dbReference>
<gene>
    <name evidence="11" type="primary">HCN2</name>
    <name evidence="11" type="ORF">AK812_SmicGene32916</name>
</gene>
<evidence type="ECO:0000313" key="11">
    <source>
        <dbReference type="EMBL" id="OLP86016.1"/>
    </source>
</evidence>
<keyword evidence="4" id="KW-1133">Transmembrane helix</keyword>
<dbReference type="PANTHER" id="PTHR45638:SF11">
    <property type="entry name" value="CYCLIC NUCLEOTIDE-GATED CATION CHANNEL SUBUNIT A"/>
    <property type="match status" value="1"/>
</dbReference>
<protein>
    <submittedName>
        <fullName evidence="11">Potassium/sodium hyperpolarization-activated cyclic nucleotide-gated channel 2</fullName>
    </submittedName>
</protein>
<dbReference type="Gene3D" id="2.60.120.10">
    <property type="entry name" value="Jelly Rolls"/>
    <property type="match status" value="1"/>
</dbReference>
<sequence>MHVSLSILAKQGDQAAMSRYLASTSVTAGTLSHEKLRKSPFFAECDDSFLTTLIKHLVVELFTTNDIIMEEGEVAEKMYYLMLGEVEILVGHDRVRVAKIQEGTVFGEMAMFSHLSNGFARRSATIRAVNFCDTRVINKDRFHAILKQHPNERARFERIAQERRASLEKTKSILRPEKELRPAASTNNAQAKLEALKQKALLGRRASLPVSWANPRASESAAAGEPKIPSVGSFRSTSKGRQTLDTSRALLTSRSFVQAAASQVREDISDQESTGSSESSGLSSDPDVEPVPAQVAPDLEPTKPQLEGPRPRAGSLLAVLRQVAWLITARKAERRKGAGAFPQLTAMHSLLSGGAVPPLGYLEVDGRPSTLSVKML</sequence>
<dbReference type="GO" id="GO:0005221">
    <property type="term" value="F:intracellularly cyclic nucleotide-activated monoatomic cation channel activity"/>
    <property type="evidence" value="ECO:0007669"/>
    <property type="project" value="InterPro"/>
</dbReference>
<dbReference type="CDD" id="cd00038">
    <property type="entry name" value="CAP_ED"/>
    <property type="match status" value="1"/>
</dbReference>
<evidence type="ECO:0000256" key="6">
    <source>
        <dbReference type="ARBA" id="ARBA00023136"/>
    </source>
</evidence>
<dbReference type="PROSITE" id="PS00889">
    <property type="entry name" value="CNMP_BINDING_2"/>
    <property type="match status" value="1"/>
</dbReference>
<evidence type="ECO:0000256" key="2">
    <source>
        <dbReference type="ARBA" id="ARBA00022448"/>
    </source>
</evidence>
<dbReference type="InterPro" id="IPR018490">
    <property type="entry name" value="cNMP-bd_dom_sf"/>
</dbReference>
<evidence type="ECO:0000256" key="5">
    <source>
        <dbReference type="ARBA" id="ARBA00023065"/>
    </source>
</evidence>
<name>A0A1Q9CSV3_SYMMI</name>